<dbReference type="Pfam" id="PF12937">
    <property type="entry name" value="F-box-like"/>
    <property type="match status" value="1"/>
</dbReference>
<evidence type="ECO:0000313" key="2">
    <source>
        <dbReference type="EMBL" id="KAJ5142723.1"/>
    </source>
</evidence>
<reference evidence="2" key="2">
    <citation type="journal article" date="2023" name="IMA Fungus">
        <title>Comparative genomic study of the Penicillium genus elucidates a diverse pangenome and 15 lateral gene transfer events.</title>
        <authorList>
            <person name="Petersen C."/>
            <person name="Sorensen T."/>
            <person name="Nielsen M.R."/>
            <person name="Sondergaard T.E."/>
            <person name="Sorensen J.L."/>
            <person name="Fitzpatrick D.A."/>
            <person name="Frisvad J.C."/>
            <person name="Nielsen K.L."/>
        </authorList>
    </citation>
    <scope>NUCLEOTIDE SEQUENCE</scope>
    <source>
        <strain evidence="2">IBT 22155</strain>
    </source>
</reference>
<keyword evidence="3" id="KW-1185">Reference proteome</keyword>
<feature type="domain" description="F-box" evidence="1">
    <location>
        <begin position="1"/>
        <end position="49"/>
    </location>
</feature>
<dbReference type="InterPro" id="IPR036322">
    <property type="entry name" value="WD40_repeat_dom_sf"/>
</dbReference>
<dbReference type="InterPro" id="IPR036047">
    <property type="entry name" value="F-box-like_dom_sf"/>
</dbReference>
<dbReference type="EMBL" id="JAPQKL010000002">
    <property type="protein sequence ID" value="KAJ5142723.1"/>
    <property type="molecule type" value="Genomic_DNA"/>
</dbReference>
<dbReference type="SUPFAM" id="SSF81383">
    <property type="entry name" value="F-box domain"/>
    <property type="match status" value="1"/>
</dbReference>
<dbReference type="SUPFAM" id="SSF50978">
    <property type="entry name" value="WD40 repeat-like"/>
    <property type="match status" value="1"/>
</dbReference>
<dbReference type="AlphaFoldDB" id="A0A9W9HA38"/>
<dbReference type="OrthoDB" id="1259151at2759"/>
<gene>
    <name evidence="2" type="ORF">N7515_001510</name>
</gene>
<comment type="caution">
    <text evidence="2">The sequence shown here is derived from an EMBL/GenBank/DDBJ whole genome shotgun (WGS) entry which is preliminary data.</text>
</comment>
<accession>A0A9W9HA38</accession>
<reference evidence="2" key="1">
    <citation type="submission" date="2022-11" db="EMBL/GenBank/DDBJ databases">
        <authorList>
            <person name="Petersen C."/>
        </authorList>
    </citation>
    <scope>NUCLEOTIDE SEQUENCE</scope>
    <source>
        <strain evidence="2">IBT 22155</strain>
    </source>
</reference>
<sequence>MLLSELPAEILYIILAHLPNVNALANLSQTCHRLHKTILDGESVIFREFVQTRFPGIETPPYWRDAAQALTSRSRAMYKKGITARFIVPSDWTKLGHQGAIVRDRSTLGYKPPISSYEIWNGGSWADRKEVMAWGAGNQLVMRVNQHGHSMKQQWVVLDELDALDVYDDIRSLHLLSSQKRYQNDTDVEHLIFGRARGDISHMVISHNEGKYEHKQIFKTNEASTVATDLSKGPNPVLAATFQGDAVGFYHAETDEEEIEPFAILHPLFGTISTTRLLSSSTVAIGTGLSEGSLSISQITPTGVSHLQAYSLGEPEWARIEHSYENPPAVQNLSRETFIGAIEPLGAHSLTGGSPGDVFLTAWESHSVRLHDLRAPDPVVNIYVDNTDTNPIYSLLSFGHDSFLVGSGGEGLVKIFDLRMGTKSRALDTQMETGYSYRAPPHHYPEYGFSTFLSTPAPDTFTNEAAHPFARYRESPSGHRQPNSYRGPVYAMSSPSPSSPTVYAGVVGGIVQLDFVSTDDLFGPNREWCQKNLGLDLNTTETQFPDPSTQVMNLGGYERPAPYDFGSVSKLRRQREFWKIPPEDMLNGYGQDSWDWRWGNVEQRGTWRSLNDS</sequence>
<protein>
    <recommendedName>
        <fullName evidence="1">F-box domain-containing protein</fullName>
    </recommendedName>
</protein>
<name>A0A9W9HA38_9EURO</name>
<dbReference type="InterPro" id="IPR001810">
    <property type="entry name" value="F-box_dom"/>
</dbReference>
<dbReference type="PROSITE" id="PS50181">
    <property type="entry name" value="FBOX"/>
    <property type="match status" value="1"/>
</dbReference>
<dbReference type="GeneID" id="81401424"/>
<dbReference type="CDD" id="cd09917">
    <property type="entry name" value="F-box_SF"/>
    <property type="match status" value="1"/>
</dbReference>
<dbReference type="RefSeq" id="XP_056524367.1">
    <property type="nucleotide sequence ID" value="XM_056662254.1"/>
</dbReference>
<proteinExistence type="predicted"/>
<evidence type="ECO:0000259" key="1">
    <source>
        <dbReference type="PROSITE" id="PS50181"/>
    </source>
</evidence>
<dbReference type="Proteomes" id="UP001149079">
    <property type="component" value="Unassembled WGS sequence"/>
</dbReference>
<evidence type="ECO:0000313" key="3">
    <source>
        <dbReference type="Proteomes" id="UP001149079"/>
    </source>
</evidence>
<organism evidence="2 3">
    <name type="scientific">Penicillium bovifimosum</name>
    <dbReference type="NCBI Taxonomy" id="126998"/>
    <lineage>
        <taxon>Eukaryota</taxon>
        <taxon>Fungi</taxon>
        <taxon>Dikarya</taxon>
        <taxon>Ascomycota</taxon>
        <taxon>Pezizomycotina</taxon>
        <taxon>Eurotiomycetes</taxon>
        <taxon>Eurotiomycetidae</taxon>
        <taxon>Eurotiales</taxon>
        <taxon>Aspergillaceae</taxon>
        <taxon>Penicillium</taxon>
    </lineage>
</organism>